<dbReference type="Proteomes" id="UP001143474">
    <property type="component" value="Unassembled WGS sequence"/>
</dbReference>
<gene>
    <name evidence="1" type="ORF">GCM10017600_70200</name>
</gene>
<organism evidence="1 2">
    <name type="scientific">Streptosporangium carneum</name>
    <dbReference type="NCBI Taxonomy" id="47481"/>
    <lineage>
        <taxon>Bacteria</taxon>
        <taxon>Bacillati</taxon>
        <taxon>Actinomycetota</taxon>
        <taxon>Actinomycetes</taxon>
        <taxon>Streptosporangiales</taxon>
        <taxon>Streptosporangiaceae</taxon>
        <taxon>Streptosporangium</taxon>
    </lineage>
</organism>
<accession>A0A9W6I9T6</accession>
<evidence type="ECO:0000313" key="2">
    <source>
        <dbReference type="Proteomes" id="UP001143474"/>
    </source>
</evidence>
<dbReference type="AlphaFoldDB" id="A0A9W6I9T6"/>
<reference evidence="1" key="1">
    <citation type="journal article" date="2014" name="Int. J. Syst. Evol. Microbiol.">
        <title>Complete genome sequence of Corynebacterium casei LMG S-19264T (=DSM 44701T), isolated from a smear-ripened cheese.</title>
        <authorList>
            <consortium name="US DOE Joint Genome Institute (JGI-PGF)"/>
            <person name="Walter F."/>
            <person name="Albersmeier A."/>
            <person name="Kalinowski J."/>
            <person name="Ruckert C."/>
        </authorList>
    </citation>
    <scope>NUCLEOTIDE SEQUENCE</scope>
    <source>
        <strain evidence="1">VKM Ac-2007</strain>
    </source>
</reference>
<reference evidence="1" key="2">
    <citation type="submission" date="2023-01" db="EMBL/GenBank/DDBJ databases">
        <authorList>
            <person name="Sun Q."/>
            <person name="Evtushenko L."/>
        </authorList>
    </citation>
    <scope>NUCLEOTIDE SEQUENCE</scope>
    <source>
        <strain evidence="1">VKM Ac-2007</strain>
    </source>
</reference>
<evidence type="ECO:0000313" key="1">
    <source>
        <dbReference type="EMBL" id="GLK13609.1"/>
    </source>
</evidence>
<keyword evidence="2" id="KW-1185">Reference proteome</keyword>
<sequence length="108" mass="12000">MYRTGARRHMTQNKYVTSTCIANIQRNLNEQAIPQFKDLKTKVDATDVGFPGFGALGLPFAAKYSSTQDDVKKLVDDAVAALAAWVDALETVKKNWRDAEEASKVKYS</sequence>
<proteinExistence type="predicted"/>
<comment type="caution">
    <text evidence="1">The sequence shown here is derived from an EMBL/GenBank/DDBJ whole genome shotgun (WGS) entry which is preliminary data.</text>
</comment>
<name>A0A9W6I9T6_9ACTN</name>
<protein>
    <submittedName>
        <fullName evidence="1">Uncharacterized protein</fullName>
    </submittedName>
</protein>
<dbReference type="EMBL" id="BSEV01000024">
    <property type="protein sequence ID" value="GLK13609.1"/>
    <property type="molecule type" value="Genomic_DNA"/>
</dbReference>